<gene>
    <name evidence="9 12" type="primary">lspA</name>
    <name evidence="12" type="ORF">RM706_09795</name>
</gene>
<evidence type="ECO:0000256" key="11">
    <source>
        <dbReference type="RuleBase" id="RU004181"/>
    </source>
</evidence>
<keyword evidence="4 9" id="KW-0812">Transmembrane</keyword>
<proteinExistence type="inferred from homology"/>
<evidence type="ECO:0000256" key="10">
    <source>
        <dbReference type="RuleBase" id="RU000594"/>
    </source>
</evidence>
<evidence type="ECO:0000256" key="7">
    <source>
        <dbReference type="ARBA" id="ARBA00022989"/>
    </source>
</evidence>
<evidence type="ECO:0000256" key="4">
    <source>
        <dbReference type="ARBA" id="ARBA00022692"/>
    </source>
</evidence>
<feature type="active site" evidence="9">
    <location>
        <position position="138"/>
    </location>
</feature>
<evidence type="ECO:0000256" key="3">
    <source>
        <dbReference type="ARBA" id="ARBA00022670"/>
    </source>
</evidence>
<keyword evidence="3 9" id="KW-0645">Protease</keyword>
<evidence type="ECO:0000256" key="2">
    <source>
        <dbReference type="ARBA" id="ARBA00022475"/>
    </source>
</evidence>
<dbReference type="HAMAP" id="MF_00161">
    <property type="entry name" value="LspA"/>
    <property type="match status" value="1"/>
</dbReference>
<comment type="pathway">
    <text evidence="9">Protein modification; lipoprotein biosynthesis (signal peptide cleavage).</text>
</comment>
<accession>A0ABU3ABP0</accession>
<comment type="subcellular location">
    <subcellularLocation>
        <location evidence="9">Cell membrane</location>
        <topology evidence="9">Multi-pass membrane protein</topology>
    </subcellularLocation>
</comment>
<keyword evidence="13" id="KW-1185">Reference proteome</keyword>
<dbReference type="PRINTS" id="PR00781">
    <property type="entry name" value="LIPOSIGPTASE"/>
</dbReference>
<keyword evidence="5 9" id="KW-0064">Aspartyl protease</keyword>
<keyword evidence="6 9" id="KW-0378">Hydrolase</keyword>
<dbReference type="Proteomes" id="UP001255246">
    <property type="component" value="Unassembled WGS sequence"/>
</dbReference>
<dbReference type="NCBIfam" id="TIGR00077">
    <property type="entry name" value="lspA"/>
    <property type="match status" value="1"/>
</dbReference>
<comment type="catalytic activity">
    <reaction evidence="9 10">
        <text>Release of signal peptides from bacterial membrane prolipoproteins. Hydrolyzes -Xaa-Yaa-Zaa-|-(S,diacylglyceryl)Cys-, in which Xaa is hydrophobic (preferably Leu), and Yaa (Ala or Ser) and Zaa (Gly or Ala) have small, neutral side chains.</text>
        <dbReference type="EC" id="3.4.23.36"/>
    </reaction>
</comment>
<dbReference type="Pfam" id="PF01252">
    <property type="entry name" value="Peptidase_A8"/>
    <property type="match status" value="1"/>
</dbReference>
<evidence type="ECO:0000256" key="6">
    <source>
        <dbReference type="ARBA" id="ARBA00022801"/>
    </source>
</evidence>
<feature type="transmembrane region" description="Helical" evidence="9">
    <location>
        <begin position="133"/>
        <end position="154"/>
    </location>
</feature>
<evidence type="ECO:0000256" key="9">
    <source>
        <dbReference type="HAMAP-Rule" id="MF_00161"/>
    </source>
</evidence>
<comment type="caution">
    <text evidence="9">Lacks conserved residue(s) required for the propagation of feature annotation.</text>
</comment>
<evidence type="ECO:0000256" key="5">
    <source>
        <dbReference type="ARBA" id="ARBA00022750"/>
    </source>
</evidence>
<comment type="caution">
    <text evidence="12">The sequence shown here is derived from an EMBL/GenBank/DDBJ whole genome shotgun (WGS) entry which is preliminary data.</text>
</comment>
<evidence type="ECO:0000256" key="1">
    <source>
        <dbReference type="ARBA" id="ARBA00006139"/>
    </source>
</evidence>
<feature type="transmembrane region" description="Helical" evidence="9">
    <location>
        <begin position="67"/>
        <end position="85"/>
    </location>
</feature>
<keyword evidence="8 9" id="KW-0472">Membrane</keyword>
<protein>
    <recommendedName>
        <fullName evidence="9">Lipoprotein signal peptidase</fullName>
        <ecNumber evidence="9">3.4.23.36</ecNumber>
    </recommendedName>
    <alternativeName>
        <fullName evidence="9">Prolipoprotein signal peptidase</fullName>
    </alternativeName>
    <alternativeName>
        <fullName evidence="9">Signal peptidase II</fullName>
        <shortName evidence="9">SPase II</shortName>
    </alternativeName>
</protein>
<dbReference type="InterPro" id="IPR001872">
    <property type="entry name" value="Peptidase_A8"/>
</dbReference>
<comment type="function">
    <text evidence="9 10">This protein specifically catalyzes the removal of signal peptides from prolipoproteins.</text>
</comment>
<feature type="transmembrane region" description="Helical" evidence="9">
    <location>
        <begin position="92"/>
        <end position="113"/>
    </location>
</feature>
<sequence length="159" mass="17562">MTRKILVVLLILSNISCDQISKKIVRKSVNSNSYIQVLNDNFVLTKIENTGAALGLGENLSPNAKKVFLNILPALVLLFLTYRVLTHKKINTYSIIAFSFIIGGGIGNIIDRFLYGSVTDFLHLKFGFLKTGIFNLADVSVTLGAITILFLSLLKKNEI</sequence>
<evidence type="ECO:0000313" key="13">
    <source>
        <dbReference type="Proteomes" id="UP001255246"/>
    </source>
</evidence>
<dbReference type="PROSITE" id="PS00855">
    <property type="entry name" value="SPASE_II"/>
    <property type="match status" value="1"/>
</dbReference>
<keyword evidence="7 9" id="KW-1133">Transmembrane helix</keyword>
<evidence type="ECO:0000313" key="12">
    <source>
        <dbReference type="EMBL" id="MDT0607323.1"/>
    </source>
</evidence>
<dbReference type="GO" id="GO:0004190">
    <property type="term" value="F:aspartic-type endopeptidase activity"/>
    <property type="evidence" value="ECO:0007669"/>
    <property type="project" value="UniProtKB-EC"/>
</dbReference>
<keyword evidence="2 9" id="KW-1003">Cell membrane</keyword>
<dbReference type="PANTHER" id="PTHR33695:SF1">
    <property type="entry name" value="LIPOPROTEIN SIGNAL PEPTIDASE"/>
    <property type="match status" value="1"/>
</dbReference>
<evidence type="ECO:0000256" key="8">
    <source>
        <dbReference type="ARBA" id="ARBA00023136"/>
    </source>
</evidence>
<name>A0ABU3ABP0_9FLAO</name>
<dbReference type="PANTHER" id="PTHR33695">
    <property type="entry name" value="LIPOPROTEIN SIGNAL PEPTIDASE"/>
    <property type="match status" value="1"/>
</dbReference>
<dbReference type="EMBL" id="JAVRHR010000002">
    <property type="protein sequence ID" value="MDT0607323.1"/>
    <property type="molecule type" value="Genomic_DNA"/>
</dbReference>
<dbReference type="RefSeq" id="WP_311350895.1">
    <property type="nucleotide sequence ID" value="NZ_JAVRHR010000002.1"/>
</dbReference>
<reference evidence="12 13" key="1">
    <citation type="submission" date="2023-09" db="EMBL/GenBank/DDBJ databases">
        <authorList>
            <person name="Rey-Velasco X."/>
        </authorList>
    </citation>
    <scope>NUCLEOTIDE SEQUENCE [LARGE SCALE GENOMIC DNA]</scope>
    <source>
        <strain evidence="12 13">F388</strain>
    </source>
</reference>
<organism evidence="12 13">
    <name type="scientific">Croceitalea rosinachiae</name>
    <dbReference type="NCBI Taxonomy" id="3075596"/>
    <lineage>
        <taxon>Bacteria</taxon>
        <taxon>Pseudomonadati</taxon>
        <taxon>Bacteroidota</taxon>
        <taxon>Flavobacteriia</taxon>
        <taxon>Flavobacteriales</taxon>
        <taxon>Flavobacteriaceae</taxon>
        <taxon>Croceitalea</taxon>
    </lineage>
</organism>
<dbReference type="EC" id="3.4.23.36" evidence="9"/>
<feature type="active site" evidence="9">
    <location>
        <position position="120"/>
    </location>
</feature>
<comment type="similarity">
    <text evidence="1 9 11">Belongs to the peptidase A8 family.</text>
</comment>